<gene>
    <name evidence="2" type="ORF">M431DRAFT_555405</name>
</gene>
<reference evidence="2 3" key="1">
    <citation type="submission" date="2016-07" db="EMBL/GenBank/DDBJ databases">
        <title>Multiple horizontal gene transfer events from other fungi enriched the ability of initially mycotrophic Trichoderma (Ascomycota) to feed on dead plant biomass.</title>
        <authorList>
            <consortium name="DOE Joint Genome Institute"/>
            <person name="Aerts A."/>
            <person name="Atanasova L."/>
            <person name="Chenthamara K."/>
            <person name="Zhang J."/>
            <person name="Grujic M."/>
            <person name="Henrissat B."/>
            <person name="Kuo A."/>
            <person name="Salamov A."/>
            <person name="Lipzen A."/>
            <person name="Labutti K."/>
            <person name="Barry K."/>
            <person name="Miao Y."/>
            <person name="Rahimi M.J."/>
            <person name="Shen Q."/>
            <person name="Grigoriev I.V."/>
            <person name="Kubicek C.P."/>
            <person name="Druzhinina I.S."/>
        </authorList>
    </citation>
    <scope>NUCLEOTIDE SEQUENCE [LARGE SCALE GENOMIC DNA]</scope>
    <source>
        <strain evidence="2 3">CBS 226.95</strain>
    </source>
</reference>
<evidence type="ECO:0000256" key="1">
    <source>
        <dbReference type="SAM" id="MobiDB-lite"/>
    </source>
</evidence>
<feature type="region of interest" description="Disordered" evidence="1">
    <location>
        <begin position="58"/>
        <end position="112"/>
    </location>
</feature>
<sequence>MEKFVCGAYNRCQFELSTLFPQTITDGDGREEDEGICLPRVGLRLYLTPHTTYRLQQHVFPSARQSSRPRESGRGSSPFGPMRHSSEAVESSFHQALAPKRPRPESLGSLSAQSAHRECEEAFVGLVARLFGTIHAAAVSSPCPVTAHPLLLSAGRFRSTRMAIGNGNLADVTVAPR</sequence>
<organism evidence="2 3">
    <name type="scientific">Trichoderma harzianum CBS 226.95</name>
    <dbReference type="NCBI Taxonomy" id="983964"/>
    <lineage>
        <taxon>Eukaryota</taxon>
        <taxon>Fungi</taxon>
        <taxon>Dikarya</taxon>
        <taxon>Ascomycota</taxon>
        <taxon>Pezizomycotina</taxon>
        <taxon>Sordariomycetes</taxon>
        <taxon>Hypocreomycetidae</taxon>
        <taxon>Hypocreales</taxon>
        <taxon>Hypocreaceae</taxon>
        <taxon>Trichoderma</taxon>
    </lineage>
</organism>
<evidence type="ECO:0000313" key="3">
    <source>
        <dbReference type="Proteomes" id="UP000241690"/>
    </source>
</evidence>
<accession>A0A2T4AA78</accession>
<dbReference type="AlphaFoldDB" id="A0A2T4AA78"/>
<name>A0A2T4AA78_TRIHA</name>
<dbReference type="Proteomes" id="UP000241690">
    <property type="component" value="Unassembled WGS sequence"/>
</dbReference>
<dbReference type="GeneID" id="36630002"/>
<dbReference type="RefSeq" id="XP_024773671.1">
    <property type="nucleotide sequence ID" value="XM_024921420.1"/>
</dbReference>
<keyword evidence="3" id="KW-1185">Reference proteome</keyword>
<dbReference type="EMBL" id="KZ679681">
    <property type="protein sequence ID" value="PTB53994.1"/>
    <property type="molecule type" value="Genomic_DNA"/>
</dbReference>
<evidence type="ECO:0000313" key="2">
    <source>
        <dbReference type="EMBL" id="PTB53994.1"/>
    </source>
</evidence>
<protein>
    <submittedName>
        <fullName evidence="2">Uncharacterized protein</fullName>
    </submittedName>
</protein>
<proteinExistence type="predicted"/>